<sequence length="114" mass="12009">MTTTAAHENPCLRCGACCASFRVDFACDELQSRGGSVPDGLAVELTEHIARLRGTDHARPRCAALVGTVGVQASCGIHEWRPGPCREFGLLAPLGRGDEACSRARARHGLAPLA</sequence>
<accession>A0ABT9G7X8</accession>
<organism evidence="1 2">
    <name type="scientific">Leptothrix discophora</name>
    <dbReference type="NCBI Taxonomy" id="89"/>
    <lineage>
        <taxon>Bacteria</taxon>
        <taxon>Pseudomonadati</taxon>
        <taxon>Pseudomonadota</taxon>
        <taxon>Betaproteobacteria</taxon>
        <taxon>Burkholderiales</taxon>
        <taxon>Sphaerotilaceae</taxon>
        <taxon>Leptothrix</taxon>
    </lineage>
</organism>
<dbReference type="RefSeq" id="WP_305751131.1">
    <property type="nucleotide sequence ID" value="NZ_JAUZEE010000013.1"/>
</dbReference>
<proteinExistence type="predicted"/>
<reference evidence="1 2" key="1">
    <citation type="submission" date="2023-08" db="EMBL/GenBank/DDBJ databases">
        <authorList>
            <person name="Roldan D.M."/>
            <person name="Menes R.J."/>
        </authorList>
    </citation>
    <scope>NUCLEOTIDE SEQUENCE [LARGE SCALE GENOMIC DNA]</scope>
    <source>
        <strain evidence="1 2">CCM 2812</strain>
    </source>
</reference>
<gene>
    <name evidence="1" type="ORF">Q8X39_18270</name>
</gene>
<protein>
    <submittedName>
        <fullName evidence="1">YkgJ family cysteine cluster protein</fullName>
    </submittedName>
</protein>
<dbReference type="InterPro" id="IPR005358">
    <property type="entry name" value="Puta_zinc/iron-chelating_dom"/>
</dbReference>
<keyword evidence="2" id="KW-1185">Reference proteome</keyword>
<dbReference type="Pfam" id="PF03692">
    <property type="entry name" value="CxxCxxCC"/>
    <property type="match status" value="1"/>
</dbReference>
<name>A0ABT9G7X8_LEPDI</name>
<evidence type="ECO:0000313" key="1">
    <source>
        <dbReference type="EMBL" id="MDP4302589.1"/>
    </source>
</evidence>
<comment type="caution">
    <text evidence="1">The sequence shown here is derived from an EMBL/GenBank/DDBJ whole genome shotgun (WGS) entry which is preliminary data.</text>
</comment>
<evidence type="ECO:0000313" key="2">
    <source>
        <dbReference type="Proteomes" id="UP001235760"/>
    </source>
</evidence>
<dbReference type="EMBL" id="JAUZEE010000013">
    <property type="protein sequence ID" value="MDP4302589.1"/>
    <property type="molecule type" value="Genomic_DNA"/>
</dbReference>
<dbReference type="Proteomes" id="UP001235760">
    <property type="component" value="Unassembled WGS sequence"/>
</dbReference>